<evidence type="ECO:0000256" key="9">
    <source>
        <dbReference type="RuleBase" id="RU369079"/>
    </source>
</evidence>
<comment type="function">
    <text evidence="9">Part of the tripartite ATP-independent periplasmic (TRAP) transport system.</text>
</comment>
<dbReference type="PANTHER" id="PTHR35011">
    <property type="entry name" value="2,3-DIKETO-L-GULONATE TRAP TRANSPORTER SMALL PERMEASE PROTEIN YIAM"/>
    <property type="match status" value="1"/>
</dbReference>
<dbReference type="InterPro" id="IPR007387">
    <property type="entry name" value="TRAP_DctQ"/>
</dbReference>
<protein>
    <recommendedName>
        <fullName evidence="9">TRAP transporter small permease protein</fullName>
    </recommendedName>
</protein>
<comment type="caution">
    <text evidence="11">The sequence shown here is derived from an EMBL/GenBank/DDBJ whole genome shotgun (WGS) entry which is preliminary data.</text>
</comment>
<dbReference type="InterPro" id="IPR055348">
    <property type="entry name" value="DctQ"/>
</dbReference>
<dbReference type="STRING" id="1399419.A5906_08520"/>
<feature type="transmembrane region" description="Helical" evidence="9">
    <location>
        <begin position="97"/>
        <end position="115"/>
    </location>
</feature>
<feature type="transmembrane region" description="Helical" evidence="9">
    <location>
        <begin position="20"/>
        <end position="40"/>
    </location>
</feature>
<evidence type="ECO:0000256" key="6">
    <source>
        <dbReference type="ARBA" id="ARBA00022989"/>
    </source>
</evidence>
<dbReference type="Proteomes" id="UP000315914">
    <property type="component" value="Unassembled WGS sequence"/>
</dbReference>
<comment type="subunit">
    <text evidence="9">The complex comprises the extracytoplasmic solute receptor protein and the two transmembrane proteins.</text>
</comment>
<keyword evidence="7 9" id="KW-0472">Membrane</keyword>
<evidence type="ECO:0000256" key="7">
    <source>
        <dbReference type="ARBA" id="ARBA00023136"/>
    </source>
</evidence>
<keyword evidence="5 9" id="KW-0812">Transmembrane</keyword>
<evidence type="ECO:0000256" key="1">
    <source>
        <dbReference type="ARBA" id="ARBA00004429"/>
    </source>
</evidence>
<accession>A0A560JLN1</accession>
<evidence type="ECO:0000313" key="11">
    <source>
        <dbReference type="EMBL" id="TWB70344.1"/>
    </source>
</evidence>
<evidence type="ECO:0000259" key="10">
    <source>
        <dbReference type="Pfam" id="PF04290"/>
    </source>
</evidence>
<evidence type="ECO:0000256" key="8">
    <source>
        <dbReference type="ARBA" id="ARBA00038436"/>
    </source>
</evidence>
<feature type="transmembrane region" description="Helical" evidence="9">
    <location>
        <begin position="60"/>
        <end position="77"/>
    </location>
</feature>
<gene>
    <name evidence="11" type="ORF">FBZ95_108346</name>
</gene>
<dbReference type="OrthoDB" id="4964541at2"/>
<evidence type="ECO:0000313" key="12">
    <source>
        <dbReference type="Proteomes" id="UP000315914"/>
    </source>
</evidence>
<dbReference type="PANTHER" id="PTHR35011:SF2">
    <property type="entry name" value="2,3-DIKETO-L-GULONATE TRAP TRANSPORTER SMALL PERMEASE PROTEIN YIAM"/>
    <property type="match status" value="1"/>
</dbReference>
<feature type="transmembrane region" description="Helical" evidence="9">
    <location>
        <begin position="135"/>
        <end position="154"/>
    </location>
</feature>
<keyword evidence="2 9" id="KW-0813">Transport</keyword>
<keyword evidence="12" id="KW-1185">Reference proteome</keyword>
<comment type="subcellular location">
    <subcellularLocation>
        <location evidence="1 9">Cell inner membrane</location>
        <topology evidence="1 9">Multi-pass membrane protein</topology>
    </subcellularLocation>
</comment>
<dbReference type="Pfam" id="PF04290">
    <property type="entry name" value="DctQ"/>
    <property type="match status" value="1"/>
</dbReference>
<comment type="similarity">
    <text evidence="8 9">Belongs to the TRAP transporter small permease family.</text>
</comment>
<dbReference type="AlphaFoldDB" id="A0A560JLN1"/>
<evidence type="ECO:0000256" key="3">
    <source>
        <dbReference type="ARBA" id="ARBA00022475"/>
    </source>
</evidence>
<evidence type="ECO:0000256" key="5">
    <source>
        <dbReference type="ARBA" id="ARBA00022692"/>
    </source>
</evidence>
<keyword evidence="3" id="KW-1003">Cell membrane</keyword>
<keyword evidence="6 9" id="KW-1133">Transmembrane helix</keyword>
<keyword evidence="4 9" id="KW-0997">Cell inner membrane</keyword>
<dbReference type="GO" id="GO:0015740">
    <property type="term" value="P:C4-dicarboxylate transport"/>
    <property type="evidence" value="ECO:0007669"/>
    <property type="project" value="TreeGrafter"/>
</dbReference>
<dbReference type="GO" id="GO:0022857">
    <property type="term" value="F:transmembrane transporter activity"/>
    <property type="evidence" value="ECO:0007669"/>
    <property type="project" value="UniProtKB-UniRule"/>
</dbReference>
<organism evidence="11 12">
    <name type="scientific">Bradyrhizobium sacchari</name>
    <dbReference type="NCBI Taxonomy" id="1399419"/>
    <lineage>
        <taxon>Bacteria</taxon>
        <taxon>Pseudomonadati</taxon>
        <taxon>Pseudomonadota</taxon>
        <taxon>Alphaproteobacteria</taxon>
        <taxon>Hyphomicrobiales</taxon>
        <taxon>Nitrobacteraceae</taxon>
        <taxon>Bradyrhizobium</taxon>
    </lineage>
</organism>
<name>A0A560JLN1_9BRAD</name>
<evidence type="ECO:0000256" key="2">
    <source>
        <dbReference type="ARBA" id="ARBA00022448"/>
    </source>
</evidence>
<sequence>MSDTPLPSTPSLWRRVTAAYAKLLEILLAACVGILVVPVTLQVISRYTPFIPSYIWTEEMARFLFVWTIMIGAMVGVREAQHFEVDVWPDLSRRSEAAVRILARLGVLALSLVFVSAGLEFTRFAWNRTSELADLPLWLIHVAWPVTGATWIVFAGEQIVDEMRVLVGARR</sequence>
<feature type="domain" description="Tripartite ATP-independent periplasmic transporters DctQ component" evidence="10">
    <location>
        <begin position="35"/>
        <end position="164"/>
    </location>
</feature>
<dbReference type="GO" id="GO:0005886">
    <property type="term" value="C:plasma membrane"/>
    <property type="evidence" value="ECO:0007669"/>
    <property type="project" value="UniProtKB-SubCell"/>
</dbReference>
<evidence type="ECO:0000256" key="4">
    <source>
        <dbReference type="ARBA" id="ARBA00022519"/>
    </source>
</evidence>
<proteinExistence type="inferred from homology"/>
<dbReference type="RefSeq" id="WP_080138937.1">
    <property type="nucleotide sequence ID" value="NZ_LWIG01000043.1"/>
</dbReference>
<dbReference type="EMBL" id="VITW01000008">
    <property type="protein sequence ID" value="TWB70344.1"/>
    <property type="molecule type" value="Genomic_DNA"/>
</dbReference>
<reference evidence="11 12" key="1">
    <citation type="submission" date="2019-06" db="EMBL/GenBank/DDBJ databases">
        <title>Genomic Encyclopedia of Type Strains, Phase IV (KMG-V): Genome sequencing to study the core and pangenomes of soil and plant-associated prokaryotes.</title>
        <authorList>
            <person name="Whitman W."/>
        </authorList>
    </citation>
    <scope>NUCLEOTIDE SEQUENCE [LARGE SCALE GENOMIC DNA]</scope>
    <source>
        <strain evidence="11 12">BR 10556</strain>
    </source>
</reference>